<dbReference type="EMBL" id="PCVY01000003">
    <property type="protein sequence ID" value="PIQ87525.1"/>
    <property type="molecule type" value="Genomic_DNA"/>
</dbReference>
<reference evidence="1 2" key="1">
    <citation type="submission" date="2017-09" db="EMBL/GenBank/DDBJ databases">
        <title>Depth-based differentiation of microbial function through sediment-hosted aquifers and enrichment of novel symbionts in the deep terrestrial subsurface.</title>
        <authorList>
            <person name="Probst A.J."/>
            <person name="Ladd B."/>
            <person name="Jarett J.K."/>
            <person name="Geller-Mcgrath D.E."/>
            <person name="Sieber C.M."/>
            <person name="Emerson J.B."/>
            <person name="Anantharaman K."/>
            <person name="Thomas B.C."/>
            <person name="Malmstrom R."/>
            <person name="Stieglmeier M."/>
            <person name="Klingl A."/>
            <person name="Woyke T."/>
            <person name="Ryan C.M."/>
            <person name="Banfield J.F."/>
        </authorList>
    </citation>
    <scope>NUCLEOTIDE SEQUENCE [LARGE SCALE GENOMIC DNA]</scope>
    <source>
        <strain evidence="1">CG11_big_fil_rev_8_21_14_0_20_45_26</strain>
    </source>
</reference>
<gene>
    <name evidence="1" type="ORF">COV74_00190</name>
</gene>
<sequence>MLARISLLEAMNEINARFAGSKVGFVNGYHDQWFLGGCVAVDTEEKQTLRLQFCQGRHVGKIHSNGGFPVWLDVTARARTRFMNGSGSWTITPEGRPKKKR</sequence>
<evidence type="ECO:0000313" key="1">
    <source>
        <dbReference type="EMBL" id="PIQ87525.1"/>
    </source>
</evidence>
<proteinExistence type="predicted"/>
<name>A0A2H0LVJ7_9BACT</name>
<organism evidence="1 2">
    <name type="scientific">Candidatus Abzuiibacterium crystallinum</name>
    <dbReference type="NCBI Taxonomy" id="1974748"/>
    <lineage>
        <taxon>Bacteria</taxon>
        <taxon>Pseudomonadati</taxon>
        <taxon>Candidatus Omnitrophota</taxon>
        <taxon>Candidatus Abzuiibacterium</taxon>
    </lineage>
</organism>
<comment type="caution">
    <text evidence="1">The sequence shown here is derived from an EMBL/GenBank/DDBJ whole genome shotgun (WGS) entry which is preliminary data.</text>
</comment>
<protein>
    <submittedName>
        <fullName evidence="1">Uncharacterized protein</fullName>
    </submittedName>
</protein>
<dbReference type="AlphaFoldDB" id="A0A2H0LVJ7"/>
<accession>A0A2H0LVJ7</accession>
<evidence type="ECO:0000313" key="2">
    <source>
        <dbReference type="Proteomes" id="UP000230859"/>
    </source>
</evidence>
<dbReference type="Proteomes" id="UP000230859">
    <property type="component" value="Unassembled WGS sequence"/>
</dbReference>